<keyword evidence="3" id="KW-1185">Reference proteome</keyword>
<accession>A0A327NPX7</accession>
<feature type="domain" description="PIN" evidence="1">
    <location>
        <begin position="3"/>
        <end position="118"/>
    </location>
</feature>
<dbReference type="Gene3D" id="3.40.50.1010">
    <property type="entry name" value="5'-nuclease"/>
    <property type="match status" value="1"/>
</dbReference>
<dbReference type="AlphaFoldDB" id="A0A327NPX7"/>
<evidence type="ECO:0000259" key="1">
    <source>
        <dbReference type="Pfam" id="PF01850"/>
    </source>
</evidence>
<dbReference type="InterPro" id="IPR029060">
    <property type="entry name" value="PIN-like_dom_sf"/>
</dbReference>
<gene>
    <name evidence="2" type="ORF">HMF3257_29225</name>
</gene>
<dbReference type="SUPFAM" id="SSF88723">
    <property type="entry name" value="PIN domain-like"/>
    <property type="match status" value="1"/>
</dbReference>
<evidence type="ECO:0000313" key="2">
    <source>
        <dbReference type="EMBL" id="RAI77247.1"/>
    </source>
</evidence>
<dbReference type="Proteomes" id="UP000249016">
    <property type="component" value="Unassembled WGS sequence"/>
</dbReference>
<protein>
    <recommendedName>
        <fullName evidence="1">PIN domain-containing protein</fullName>
    </recommendedName>
</protein>
<evidence type="ECO:0000313" key="3">
    <source>
        <dbReference type="Proteomes" id="UP000249016"/>
    </source>
</evidence>
<reference evidence="2 3" key="1">
    <citation type="submission" date="2018-06" db="EMBL/GenBank/DDBJ databases">
        <title>Spirosoma sp. HMF3257 Genome sequencing and assembly.</title>
        <authorList>
            <person name="Kang H."/>
            <person name="Cha I."/>
            <person name="Kim H."/>
            <person name="Kang J."/>
            <person name="Joh K."/>
        </authorList>
    </citation>
    <scope>NUCLEOTIDE SEQUENCE [LARGE SCALE GENOMIC DNA]</scope>
    <source>
        <strain evidence="2 3">HMF3257</strain>
    </source>
</reference>
<dbReference type="EMBL" id="QLII01000001">
    <property type="protein sequence ID" value="RAI77247.1"/>
    <property type="molecule type" value="Genomic_DNA"/>
</dbReference>
<dbReference type="Pfam" id="PF01850">
    <property type="entry name" value="PIN"/>
    <property type="match status" value="1"/>
</dbReference>
<name>A0A327NPX7_9BACT</name>
<dbReference type="InterPro" id="IPR002716">
    <property type="entry name" value="PIN_dom"/>
</dbReference>
<organism evidence="2 3">
    <name type="scientific">Spirosoma telluris</name>
    <dbReference type="NCBI Taxonomy" id="2183553"/>
    <lineage>
        <taxon>Bacteria</taxon>
        <taxon>Pseudomonadati</taxon>
        <taxon>Bacteroidota</taxon>
        <taxon>Cytophagia</taxon>
        <taxon>Cytophagales</taxon>
        <taxon>Cytophagaceae</taxon>
        <taxon>Spirosoma</taxon>
    </lineage>
</organism>
<sequence>MVIYFDTDVLVNFFVEQEATKHQLAGQLIKQATDQGLFFISTHSLNELVFALAKCRMTRDEIIENVSGLYVSEPVDVTVAHFKRATEIAYKVSFFHGSDCLHTAIAEQYCNELYTFNRSDFQLIQHHTKLKITIL</sequence>
<comment type="caution">
    <text evidence="2">The sequence shown here is derived from an EMBL/GenBank/DDBJ whole genome shotgun (WGS) entry which is preliminary data.</text>
</comment>
<proteinExistence type="predicted"/>